<feature type="repeat" description="ANK" evidence="10">
    <location>
        <begin position="352"/>
        <end position="375"/>
    </location>
</feature>
<proteinExistence type="predicted"/>
<feature type="repeat" description="ANK" evidence="10">
    <location>
        <begin position="386"/>
        <end position="418"/>
    </location>
</feature>
<dbReference type="PROSITE" id="PS50297">
    <property type="entry name" value="ANK_REP_REGION"/>
    <property type="match status" value="21"/>
</dbReference>
<dbReference type="SMART" id="SM00248">
    <property type="entry name" value="ANK"/>
    <property type="match status" value="29"/>
</dbReference>
<keyword evidence="8 12" id="KW-0472">Membrane</keyword>
<feature type="repeat" description="ANK" evidence="10">
    <location>
        <begin position="743"/>
        <end position="766"/>
    </location>
</feature>
<feature type="transmembrane region" description="Helical" evidence="12">
    <location>
        <begin position="1461"/>
        <end position="1480"/>
    </location>
</feature>
<dbReference type="GO" id="GO:0016020">
    <property type="term" value="C:membrane"/>
    <property type="evidence" value="ECO:0007669"/>
    <property type="project" value="UniProtKB-SubCell"/>
</dbReference>
<gene>
    <name evidence="15" type="primary">LOC106059674</name>
</gene>
<dbReference type="InterPro" id="IPR036770">
    <property type="entry name" value="Ankyrin_rpt-contain_sf"/>
</dbReference>
<keyword evidence="6 10" id="KW-0040">ANK repeat</keyword>
<feature type="repeat" description="ANK" evidence="10">
    <location>
        <begin position="179"/>
        <end position="211"/>
    </location>
</feature>
<dbReference type="PANTHER" id="PTHR24198:SF165">
    <property type="entry name" value="ANKYRIN REPEAT-CONTAINING PROTEIN-RELATED"/>
    <property type="match status" value="1"/>
</dbReference>
<feature type="repeat" description="ANK" evidence="10">
    <location>
        <begin position="1027"/>
        <end position="1051"/>
    </location>
</feature>
<feature type="repeat" description="ANK" evidence="10">
    <location>
        <begin position="520"/>
        <end position="552"/>
    </location>
</feature>
<keyword evidence="7" id="KW-0406">Ion transport</keyword>
<dbReference type="PROSITE" id="PS50088">
    <property type="entry name" value="ANK_REPEAT"/>
    <property type="match status" value="22"/>
</dbReference>
<feature type="region of interest" description="Disordered" evidence="11">
    <location>
        <begin position="1"/>
        <end position="100"/>
    </location>
</feature>
<feature type="repeat" description="ANK" evidence="10">
    <location>
        <begin position="810"/>
        <end position="842"/>
    </location>
</feature>
<evidence type="ECO:0000256" key="11">
    <source>
        <dbReference type="SAM" id="MobiDB-lite"/>
    </source>
</evidence>
<feature type="repeat" description="ANK" evidence="10">
    <location>
        <begin position="1061"/>
        <end position="1093"/>
    </location>
</feature>
<evidence type="ECO:0000256" key="3">
    <source>
        <dbReference type="ARBA" id="ARBA00022692"/>
    </source>
</evidence>
<evidence type="ECO:0000256" key="12">
    <source>
        <dbReference type="SAM" id="Phobius"/>
    </source>
</evidence>
<dbReference type="PANTHER" id="PTHR24198">
    <property type="entry name" value="ANKYRIN REPEAT AND PROTEIN KINASE DOMAIN-CONTAINING PROTEIN"/>
    <property type="match status" value="1"/>
</dbReference>
<dbReference type="OMA" id="CLYIRNQ"/>
<feature type="repeat" description="ANK" evidence="10">
    <location>
        <begin position="710"/>
        <end position="742"/>
    </location>
</feature>
<feature type="repeat" description="ANK" evidence="10">
    <location>
        <begin position="946"/>
        <end position="972"/>
    </location>
</feature>
<feature type="transmembrane region" description="Helical" evidence="12">
    <location>
        <begin position="1289"/>
        <end position="1309"/>
    </location>
</feature>
<feature type="transmembrane region" description="Helical" evidence="12">
    <location>
        <begin position="1536"/>
        <end position="1558"/>
    </location>
</feature>
<feature type="domain" description="Ion transport" evidence="13">
    <location>
        <begin position="1400"/>
        <end position="1572"/>
    </location>
</feature>
<feature type="repeat" description="ANK" evidence="10">
    <location>
        <begin position="777"/>
        <end position="809"/>
    </location>
</feature>
<accession>A0A9W3ABU0</accession>
<evidence type="ECO:0000259" key="13">
    <source>
        <dbReference type="Pfam" id="PF00520"/>
    </source>
</evidence>
<feature type="transmembrane region" description="Helical" evidence="12">
    <location>
        <begin position="1330"/>
        <end position="1351"/>
    </location>
</feature>
<keyword evidence="4" id="KW-0677">Repeat</keyword>
<feature type="compositionally biased region" description="Basic and acidic residues" evidence="11">
    <location>
        <begin position="19"/>
        <end position="32"/>
    </location>
</feature>
<feature type="repeat" description="ANK" evidence="10">
    <location>
        <begin position="286"/>
        <end position="318"/>
    </location>
</feature>
<dbReference type="GO" id="GO:0005262">
    <property type="term" value="F:calcium channel activity"/>
    <property type="evidence" value="ECO:0007669"/>
    <property type="project" value="InterPro"/>
</dbReference>
<feature type="transmembrane region" description="Helical" evidence="12">
    <location>
        <begin position="1422"/>
        <end position="1440"/>
    </location>
</feature>
<keyword evidence="2" id="KW-0813">Transport</keyword>
<dbReference type="Pfam" id="PF00023">
    <property type="entry name" value="Ank"/>
    <property type="match status" value="3"/>
</dbReference>
<dbReference type="GeneID" id="106059674"/>
<feature type="repeat" description="ANK" evidence="10">
    <location>
        <begin position="486"/>
        <end position="519"/>
    </location>
</feature>
<keyword evidence="9" id="KW-0407">Ion channel</keyword>
<evidence type="ECO:0000256" key="8">
    <source>
        <dbReference type="ARBA" id="ARBA00023136"/>
    </source>
</evidence>
<feature type="compositionally biased region" description="Basic and acidic residues" evidence="11">
    <location>
        <begin position="47"/>
        <end position="72"/>
    </location>
</feature>
<feature type="transmembrane region" description="Helical" evidence="12">
    <location>
        <begin position="1388"/>
        <end position="1407"/>
    </location>
</feature>
<feature type="repeat" description="ANK" evidence="10">
    <location>
        <begin position="913"/>
        <end position="933"/>
    </location>
</feature>
<dbReference type="SUPFAM" id="SSF48403">
    <property type="entry name" value="Ankyrin repeat"/>
    <property type="match status" value="4"/>
</dbReference>
<dbReference type="InterPro" id="IPR002153">
    <property type="entry name" value="TRPC_channel"/>
</dbReference>
<feature type="repeat" description="ANK" evidence="10">
    <location>
        <begin position="880"/>
        <end position="912"/>
    </location>
</feature>
<feature type="compositionally biased region" description="Low complexity" evidence="11">
    <location>
        <begin position="77"/>
        <end position="98"/>
    </location>
</feature>
<evidence type="ECO:0000256" key="7">
    <source>
        <dbReference type="ARBA" id="ARBA00023065"/>
    </source>
</evidence>
<feature type="repeat" description="ANK" evidence="10">
    <location>
        <begin position="452"/>
        <end position="484"/>
    </location>
</feature>
<dbReference type="Pfam" id="PF13637">
    <property type="entry name" value="Ank_4"/>
    <property type="match status" value="1"/>
</dbReference>
<dbReference type="Proteomes" id="UP001165740">
    <property type="component" value="Chromosome 5"/>
</dbReference>
<keyword evidence="5 12" id="KW-1133">Transmembrane helix</keyword>
<dbReference type="InterPro" id="IPR005821">
    <property type="entry name" value="Ion_trans_dom"/>
</dbReference>
<evidence type="ECO:0000256" key="1">
    <source>
        <dbReference type="ARBA" id="ARBA00004141"/>
    </source>
</evidence>
<evidence type="ECO:0000256" key="2">
    <source>
        <dbReference type="ARBA" id="ARBA00022448"/>
    </source>
</evidence>
<feature type="repeat" description="ANK" evidence="10">
    <location>
        <begin position="1094"/>
        <end position="1126"/>
    </location>
</feature>
<keyword evidence="14" id="KW-1185">Reference proteome</keyword>
<evidence type="ECO:0000256" key="9">
    <source>
        <dbReference type="ARBA" id="ARBA00023303"/>
    </source>
</evidence>
<dbReference type="OrthoDB" id="195446at2759"/>
<organism evidence="14 15">
    <name type="scientific">Biomphalaria glabrata</name>
    <name type="common">Bloodfluke planorb</name>
    <name type="synonym">Freshwater snail</name>
    <dbReference type="NCBI Taxonomy" id="6526"/>
    <lineage>
        <taxon>Eukaryota</taxon>
        <taxon>Metazoa</taxon>
        <taxon>Spiralia</taxon>
        <taxon>Lophotrochozoa</taxon>
        <taxon>Mollusca</taxon>
        <taxon>Gastropoda</taxon>
        <taxon>Heterobranchia</taxon>
        <taxon>Euthyneura</taxon>
        <taxon>Panpulmonata</taxon>
        <taxon>Hygrophila</taxon>
        <taxon>Lymnaeoidea</taxon>
        <taxon>Planorbidae</taxon>
        <taxon>Biomphalaria</taxon>
    </lineage>
</organism>
<evidence type="ECO:0000256" key="5">
    <source>
        <dbReference type="ARBA" id="ARBA00022989"/>
    </source>
</evidence>
<dbReference type="PRINTS" id="PR01097">
    <property type="entry name" value="TRNSRECEPTRP"/>
</dbReference>
<evidence type="ECO:0000313" key="15">
    <source>
        <dbReference type="RefSeq" id="XP_055884619.1"/>
    </source>
</evidence>
<feature type="repeat" description="ANK" evidence="10">
    <location>
        <begin position="319"/>
        <end position="351"/>
    </location>
</feature>
<name>A0A9W3ABU0_BIOGL</name>
<dbReference type="RefSeq" id="XP_055884619.1">
    <property type="nucleotide sequence ID" value="XM_056028644.1"/>
</dbReference>
<evidence type="ECO:0000256" key="4">
    <source>
        <dbReference type="ARBA" id="ARBA00022737"/>
    </source>
</evidence>
<reference evidence="15" key="1">
    <citation type="submission" date="2025-08" db="UniProtKB">
        <authorList>
            <consortium name="RefSeq"/>
        </authorList>
    </citation>
    <scope>IDENTIFICATION</scope>
</reference>
<dbReference type="Gene3D" id="1.25.40.20">
    <property type="entry name" value="Ankyrin repeat-containing domain"/>
    <property type="match status" value="9"/>
</dbReference>
<feature type="repeat" description="ANK" evidence="10">
    <location>
        <begin position="419"/>
        <end position="451"/>
    </location>
</feature>
<comment type="subcellular location">
    <subcellularLocation>
        <location evidence="1">Membrane</location>
        <topology evidence="1">Multi-pass membrane protein</topology>
    </subcellularLocation>
</comment>
<feature type="repeat" description="ANK" evidence="10">
    <location>
        <begin position="677"/>
        <end position="709"/>
    </location>
</feature>
<feature type="repeat" description="ANK" evidence="10">
    <location>
        <begin position="992"/>
        <end position="1014"/>
    </location>
</feature>
<feature type="transmembrane region" description="Helical" evidence="12">
    <location>
        <begin position="1357"/>
        <end position="1376"/>
    </location>
</feature>
<evidence type="ECO:0000256" key="6">
    <source>
        <dbReference type="ARBA" id="ARBA00023043"/>
    </source>
</evidence>
<evidence type="ECO:0000256" key="10">
    <source>
        <dbReference type="PROSITE-ProRule" id="PRU00023"/>
    </source>
</evidence>
<dbReference type="PRINTS" id="PR01415">
    <property type="entry name" value="ANKYRIN"/>
</dbReference>
<dbReference type="Pfam" id="PF00520">
    <property type="entry name" value="Ion_trans"/>
    <property type="match status" value="1"/>
</dbReference>
<keyword evidence="3 12" id="KW-0812">Transmembrane</keyword>
<sequence length="1724" mass="189376">MQDPFKMSLPRANTTQDIKQQHLKEVTPENRSKTPLFTIEETGQSDNHSDGQPDGQMPKDKTPSEVTKKEQPVRITSGSSSGIGSKSSDLSDTSSEGSAAAKNAGGVELSLLTLCKKGDWLSVEKKLKSAPLKSLSKQIVEKDEITGLTPLILAVQENRLNIVEGLIDKGADVNDLLVDGRTALHFAAASSRDDTVRTLLAKNANPLVTGGPLNTYPLHLACARSSGALSITKLLLTAMGKDARTVKDKDGMIPLLMAVEAGNVLVIKELLTQNGQAQITCRRTDTGDTALHLACRKKDLETVKLLVDAGINLDLKNKDGQTAVHISTWEGDENVLRYLYSVGANFNVQDKLERMPLHIAAERGHTDLVEFLISHCKATLTDRTQDGSTLIHIASKYGHPETALAFLKKGVPLLMPNKDGAICLHVAAMMGHTAVVKALIAKGAAVNATTKDGQTALHLAVKFRKPQVVQALIGSGAQVETKGGEHMETPLHIAARTEGGEKCAEMLFKSGADVNSTRENGETALHVSARYGGLSVLRSLLREGANPMHQSKAGETALHIATRHCHLDIVKELQEFVCQKRSLHDAITLANQQNVEGEAPIHCAAEIKKSQAHNEFEDTDLVRLILSYNANVTYTTKLTQESCLHYCARSGNADIMLEIVKHLGPQIQSIVNKQSRNGQSPLLVASEQGHLDIVKILLKNQARVDIFDEHGKTALHLAAENGHEQVADMLLYQKAFVNAKSKHGLTPLHLAASNGNVALVKLLIEKHGATIDALTLAKKTSLHMAAQNGQKEVCAALIKMKADTNATDVQGQTPLHLAAENNHSDVVKLFLKHRPELVTMANINGMTCAHIAAAKGSAAVIKELMRFNKTIITTARNKTNDSTALHLAAEGGHAQVVKILLEAGASALDENADGMTALHLAAKHGHIETMNELKKYIPLRTASEKTGLTALHVAAHFGKADFVREMLINVSACVKCEAPVSLAFGIQWSSEAGMTPLHFAAQSGHEGLVRILLNCPGVQTDSSSSVTGSIPLHLAAGNGHTSVVSLLLSKSTYQIHTKDKRGRTALLRAAANGHLEMCALLIGQGADINTSDKNGFTALHFASSAGYLNVVKLLVESGASPNIETKDGKVPITFATSANHIDVLSFLMKRDHNTRLLMEDKKFVFDLMVCGRMNNNKCLEEFILLSPAPVDTAAKLARSYQLQAIKEKERSRDLVAASTYCEAMAVELTAIASNVSSARKLLKALDHHGTPFLDVLIDMEQKEVVAHPAVQKYLSDVWMGELRWANWKIVMLFFTLLFIPPVWVLFSLPSRHRFNKVPIIKFMTYLVSHFYLMILFSLVIVAPLVPIYLSTSLIPHWYEWILLAWLSGLLVSELTNPGDRQGLGWIRTVNLGICAIAIFCHLLGAAFEDEDRMQMLYIRNQFMAWALLLTFVQLLEFLSFHHLFGPWAIIIRDLIKDLVRFLVILLIFMIGFTLHLTAIYQPVFSPTESQEVGTAFVSPPSLTPLDTFEFLFFALFGLTDPNSFPPFDRSPMWTTILLKVVFGTFMMITFIVLINLLIAMMSDTYQRIQQQSDVEWKFGRAKLIRNMNKTSATPAPLNLFTKPIFYLKLAIKLKCKLWSPLASTYLNDEDHDTMSDSRSMDNLGGSSYKLWKRKSTVEPMEPQIQHAQNLEDVVDWKLVTHRYMVMQGAVDPEIEASKGFRTFGMDALEEQMTASFHPNDRNML</sequence>
<dbReference type="Pfam" id="PF12796">
    <property type="entry name" value="Ank_2"/>
    <property type="match status" value="8"/>
</dbReference>
<dbReference type="InterPro" id="IPR002110">
    <property type="entry name" value="Ankyrin_rpt"/>
</dbReference>
<evidence type="ECO:0000313" key="14">
    <source>
        <dbReference type="Proteomes" id="UP001165740"/>
    </source>
</evidence>
<protein>
    <submittedName>
        <fullName evidence="15">Serine/threonine-protein phosphatase 6 regulatory ankyrin repeat subunit A-like</fullName>
    </submittedName>
</protein>
<feature type="repeat" description="ANK" evidence="10">
    <location>
        <begin position="146"/>
        <end position="174"/>
    </location>
</feature>